<dbReference type="GeneID" id="109480660"/>
<dbReference type="GO" id="GO:0004252">
    <property type="term" value="F:serine-type endopeptidase activity"/>
    <property type="evidence" value="ECO:0007669"/>
    <property type="project" value="InterPro"/>
</dbReference>
<dbReference type="PROSITE" id="PS00135">
    <property type="entry name" value="TRYPSIN_SER"/>
    <property type="match status" value="1"/>
</dbReference>
<dbReference type="KEGG" id="bbel:109480660"/>
<keyword evidence="8" id="KW-0732">Signal</keyword>
<dbReference type="Pfam" id="PF00089">
    <property type="entry name" value="Trypsin"/>
    <property type="match status" value="2"/>
</dbReference>
<sequence>MRLFVILALVCYVAAEEYGDRIVGGTTATRGQFPWQASLQQHHSHFCGGTLLNSQWVLSAAHCEVSASSLTVVLGEHDLSGAHNDHEQSKHVSRVIVHPNYNDQTLNNDIMLIQLRDPVNINSWVSPATVPSSMVADGTVLTVTGWGNTLSSGTNYPDRLQKVNVPVINRATCNGGNSYDGEITANMFCAGYMDGGKDSCQGDSGGPVTRGSTVYGVVSWGYGCAERNFPGVYTKVNRYYSWINGYINKMRVFVFIVLVCSTAAQQCGRSYYPDRIIGGTEATPGSFPWMVSLQQNNYHFCGGALLNDRWVLSAAHCQVSASTLRVIVGEHNFGSLEGTEQSVGAIRVITHPNYNDMTLDNDIMLIELNHPVTLNSWVSPACLPSAMVADGTSVTITGWGSTHPSGSHYAHKLQRVNVHTISRAHCNSPHSYNGMVTENMFCAGHSAGGNDSCQGDSGGPGVRSGTVYGVVSWGYGCGDPRFPGVYTKVANYVGWINSYING</sequence>
<name>A0A6P5A5G6_BRABE</name>
<protein>
    <submittedName>
        <fullName evidence="11">Serine protease 48-like</fullName>
    </submittedName>
</protein>
<dbReference type="InterPro" id="IPR001314">
    <property type="entry name" value="Peptidase_S1A"/>
</dbReference>
<evidence type="ECO:0000256" key="1">
    <source>
        <dbReference type="ARBA" id="ARBA00004613"/>
    </source>
</evidence>
<dbReference type="PANTHER" id="PTHR24264">
    <property type="entry name" value="TRYPSIN-RELATED"/>
    <property type="match status" value="1"/>
</dbReference>
<evidence type="ECO:0000256" key="7">
    <source>
        <dbReference type="RuleBase" id="RU363034"/>
    </source>
</evidence>
<feature type="domain" description="Peptidase S1" evidence="9">
    <location>
        <begin position="22"/>
        <end position="248"/>
    </location>
</feature>
<gene>
    <name evidence="11" type="primary">LOC109480660</name>
</gene>
<dbReference type="InterPro" id="IPR009003">
    <property type="entry name" value="Peptidase_S1_PA"/>
</dbReference>
<dbReference type="CDD" id="cd00190">
    <property type="entry name" value="Tryp_SPc"/>
    <property type="match status" value="2"/>
</dbReference>
<evidence type="ECO:0000313" key="10">
    <source>
        <dbReference type="Proteomes" id="UP000515135"/>
    </source>
</evidence>
<evidence type="ECO:0000256" key="2">
    <source>
        <dbReference type="ARBA" id="ARBA00022525"/>
    </source>
</evidence>
<dbReference type="GO" id="GO:0006508">
    <property type="term" value="P:proteolysis"/>
    <property type="evidence" value="ECO:0007669"/>
    <property type="project" value="UniProtKB-KW"/>
</dbReference>
<dbReference type="OrthoDB" id="10012881at2759"/>
<organism evidence="10 11">
    <name type="scientific">Branchiostoma belcheri</name>
    <name type="common">Amphioxus</name>
    <dbReference type="NCBI Taxonomy" id="7741"/>
    <lineage>
        <taxon>Eukaryota</taxon>
        <taxon>Metazoa</taxon>
        <taxon>Chordata</taxon>
        <taxon>Cephalochordata</taxon>
        <taxon>Leptocardii</taxon>
        <taxon>Amphioxiformes</taxon>
        <taxon>Branchiostomatidae</taxon>
        <taxon>Branchiostoma</taxon>
    </lineage>
</organism>
<feature type="chain" id="PRO_5027624887" evidence="8">
    <location>
        <begin position="16"/>
        <end position="502"/>
    </location>
</feature>
<dbReference type="PROSITE" id="PS50240">
    <property type="entry name" value="TRYPSIN_DOM"/>
    <property type="match status" value="2"/>
</dbReference>
<dbReference type="InterPro" id="IPR018114">
    <property type="entry name" value="TRYPSIN_HIS"/>
</dbReference>
<reference evidence="11" key="1">
    <citation type="submission" date="2025-08" db="UniProtKB">
        <authorList>
            <consortium name="RefSeq"/>
        </authorList>
    </citation>
    <scope>IDENTIFICATION</scope>
    <source>
        <tissue evidence="11">Gonad</tissue>
    </source>
</reference>
<evidence type="ECO:0000256" key="5">
    <source>
        <dbReference type="ARBA" id="ARBA00022825"/>
    </source>
</evidence>
<dbReference type="RefSeq" id="XP_019638447.1">
    <property type="nucleotide sequence ID" value="XM_019782888.1"/>
</dbReference>
<keyword evidence="10" id="KW-1185">Reference proteome</keyword>
<dbReference type="InterPro" id="IPR001254">
    <property type="entry name" value="Trypsin_dom"/>
</dbReference>
<proteinExistence type="predicted"/>
<dbReference type="InterPro" id="IPR050127">
    <property type="entry name" value="Serine_Proteases_S1"/>
</dbReference>
<dbReference type="PANTHER" id="PTHR24264:SF65">
    <property type="entry name" value="SRCR DOMAIN-CONTAINING PROTEIN"/>
    <property type="match status" value="1"/>
</dbReference>
<evidence type="ECO:0000256" key="8">
    <source>
        <dbReference type="SAM" id="SignalP"/>
    </source>
</evidence>
<dbReference type="InterPro" id="IPR043504">
    <property type="entry name" value="Peptidase_S1_PA_chymotrypsin"/>
</dbReference>
<dbReference type="SMART" id="SM00020">
    <property type="entry name" value="Tryp_SPc"/>
    <property type="match status" value="2"/>
</dbReference>
<dbReference type="GO" id="GO:0005615">
    <property type="term" value="C:extracellular space"/>
    <property type="evidence" value="ECO:0007669"/>
    <property type="project" value="TreeGrafter"/>
</dbReference>
<dbReference type="PROSITE" id="PS00134">
    <property type="entry name" value="TRYPSIN_HIS"/>
    <property type="match status" value="2"/>
</dbReference>
<evidence type="ECO:0000259" key="9">
    <source>
        <dbReference type="PROSITE" id="PS50240"/>
    </source>
</evidence>
<dbReference type="FunFam" id="2.40.10.10:FF:000003">
    <property type="entry name" value="Transmembrane serine protease 3"/>
    <property type="match status" value="2"/>
</dbReference>
<accession>A0A6P5A5G6</accession>
<feature type="domain" description="Peptidase S1" evidence="9">
    <location>
        <begin position="276"/>
        <end position="501"/>
    </location>
</feature>
<keyword evidence="3 7" id="KW-0645">Protease</keyword>
<keyword evidence="2" id="KW-0964">Secreted</keyword>
<feature type="signal peptide" evidence="8">
    <location>
        <begin position="1"/>
        <end position="15"/>
    </location>
</feature>
<keyword evidence="4 7" id="KW-0378">Hydrolase</keyword>
<dbReference type="AlphaFoldDB" id="A0A6P5A5G6"/>
<evidence type="ECO:0000313" key="11">
    <source>
        <dbReference type="RefSeq" id="XP_019638447.1"/>
    </source>
</evidence>
<dbReference type="Gene3D" id="2.40.10.10">
    <property type="entry name" value="Trypsin-like serine proteases"/>
    <property type="match status" value="6"/>
</dbReference>
<comment type="subcellular location">
    <subcellularLocation>
        <location evidence="1">Secreted</location>
    </subcellularLocation>
</comment>
<keyword evidence="6" id="KW-1015">Disulfide bond</keyword>
<dbReference type="SUPFAM" id="SSF50494">
    <property type="entry name" value="Trypsin-like serine proteases"/>
    <property type="match status" value="2"/>
</dbReference>
<dbReference type="Proteomes" id="UP000515135">
    <property type="component" value="Unplaced"/>
</dbReference>
<evidence type="ECO:0000256" key="4">
    <source>
        <dbReference type="ARBA" id="ARBA00022801"/>
    </source>
</evidence>
<evidence type="ECO:0000256" key="6">
    <source>
        <dbReference type="ARBA" id="ARBA00023157"/>
    </source>
</evidence>
<dbReference type="PRINTS" id="PR00722">
    <property type="entry name" value="CHYMOTRYPSIN"/>
</dbReference>
<dbReference type="InterPro" id="IPR033116">
    <property type="entry name" value="TRYPSIN_SER"/>
</dbReference>
<evidence type="ECO:0000256" key="3">
    <source>
        <dbReference type="ARBA" id="ARBA00022670"/>
    </source>
</evidence>
<keyword evidence="5 7" id="KW-0720">Serine protease</keyword>